<dbReference type="SMART" id="SM00220">
    <property type="entry name" value="S_TKc"/>
    <property type="match status" value="1"/>
</dbReference>
<gene>
    <name evidence="2" type="ORF">Triagg1_2291</name>
</gene>
<dbReference type="SUPFAM" id="SSF56112">
    <property type="entry name" value="Protein kinase-like (PK-like)"/>
    <property type="match status" value="1"/>
</dbReference>
<dbReference type="InterPro" id="IPR000719">
    <property type="entry name" value="Prot_kinase_dom"/>
</dbReference>
<dbReference type="AlphaFoldDB" id="A0AAE1IHN2"/>
<dbReference type="Proteomes" id="UP001273209">
    <property type="component" value="Unassembled WGS sequence"/>
</dbReference>
<dbReference type="RefSeq" id="XP_062758503.1">
    <property type="nucleotide sequence ID" value="XM_062896456.1"/>
</dbReference>
<organism evidence="2 3">
    <name type="scientific">Trichoderma aggressivum f. europaeum</name>
    <dbReference type="NCBI Taxonomy" id="173218"/>
    <lineage>
        <taxon>Eukaryota</taxon>
        <taxon>Fungi</taxon>
        <taxon>Dikarya</taxon>
        <taxon>Ascomycota</taxon>
        <taxon>Pezizomycotina</taxon>
        <taxon>Sordariomycetes</taxon>
        <taxon>Hypocreomycetidae</taxon>
        <taxon>Hypocreales</taxon>
        <taxon>Hypocreaceae</taxon>
        <taxon>Trichoderma</taxon>
    </lineage>
</organism>
<comment type="caution">
    <text evidence="2">The sequence shown here is derived from an EMBL/GenBank/DDBJ whole genome shotgun (WGS) entry which is preliminary data.</text>
</comment>
<dbReference type="Pfam" id="PF00069">
    <property type="entry name" value="Pkinase"/>
    <property type="match status" value="1"/>
</dbReference>
<feature type="domain" description="Protein kinase" evidence="1">
    <location>
        <begin position="213"/>
        <end position="475"/>
    </location>
</feature>
<dbReference type="GeneID" id="87916361"/>
<dbReference type="GO" id="GO:0004672">
    <property type="term" value="F:protein kinase activity"/>
    <property type="evidence" value="ECO:0007669"/>
    <property type="project" value="InterPro"/>
</dbReference>
<evidence type="ECO:0000313" key="2">
    <source>
        <dbReference type="EMBL" id="KAK4081550.1"/>
    </source>
</evidence>
<proteinExistence type="predicted"/>
<sequence>MSLLPEVDANMAVAQRSYVPIGEVTTLLTNSSLTAGNARILIYSYHDHGILNESLIPPVTELARGREISAVSQTTHDVDLTIKFPTLDLQFQIIYDPGIDDCLFVNQSSIGVRLFKLGSSYAPIVVGKTERRSIRPGFWRVAAHPELDIHDIFDFFLNERLFNVSIFEPNISPAKRTADGLQIEPECTASSREIIHKGAVPLLDLKDRETAAIETQYDDGSGTYQLQRFVQLGPLGLVKVLGYTGVSALDLPDIVGRWKAEKQLLGNIKHRNIVSLEAFDGRIFALYLEVLPLSLDRGYHSPFSSSDAHKILVDMTSALAYLSSMRIVHNDIKPGNIAYSSERGAVLFDFGCACYIDEESNGGTACYLPPEYMENKGRGLPGDIWAMGVTMLYVLQKIGFPETLTKNWAFSNPHELIRVCEEENGARPQLKEWMEYLDNRRADLDQNAGVQKAVYQMLDGNRKSRAVAYSIIHST</sequence>
<accession>A0AAE1IHN2</accession>
<dbReference type="GO" id="GO:0005524">
    <property type="term" value="F:ATP binding"/>
    <property type="evidence" value="ECO:0007669"/>
    <property type="project" value="InterPro"/>
</dbReference>
<name>A0AAE1IHN2_9HYPO</name>
<dbReference type="PROSITE" id="PS50011">
    <property type="entry name" value="PROTEIN_KINASE_DOM"/>
    <property type="match status" value="1"/>
</dbReference>
<evidence type="ECO:0000313" key="3">
    <source>
        <dbReference type="Proteomes" id="UP001273209"/>
    </source>
</evidence>
<protein>
    <recommendedName>
        <fullName evidence="1">Protein kinase domain-containing protein</fullName>
    </recommendedName>
</protein>
<dbReference type="CDD" id="cd00180">
    <property type="entry name" value="PKc"/>
    <property type="match status" value="1"/>
</dbReference>
<keyword evidence="3" id="KW-1185">Reference proteome</keyword>
<dbReference type="PANTHER" id="PTHR24347">
    <property type="entry name" value="SERINE/THREONINE-PROTEIN KINASE"/>
    <property type="match status" value="1"/>
</dbReference>
<dbReference type="EMBL" id="JAWRVG010000006">
    <property type="protein sequence ID" value="KAK4081550.1"/>
    <property type="molecule type" value="Genomic_DNA"/>
</dbReference>
<dbReference type="InterPro" id="IPR011009">
    <property type="entry name" value="Kinase-like_dom_sf"/>
</dbReference>
<reference evidence="2" key="1">
    <citation type="submission" date="2023-11" db="EMBL/GenBank/DDBJ databases">
        <title>The genome sequences of three competitors of mushroom-forming fungi.</title>
        <authorList>
            <person name="Beijen E."/>
            <person name="Ohm R.A."/>
        </authorList>
    </citation>
    <scope>NUCLEOTIDE SEQUENCE</scope>
    <source>
        <strain evidence="2">CBS 100526</strain>
    </source>
</reference>
<dbReference type="Gene3D" id="1.10.510.10">
    <property type="entry name" value="Transferase(Phosphotransferase) domain 1"/>
    <property type="match status" value="1"/>
</dbReference>
<evidence type="ECO:0000259" key="1">
    <source>
        <dbReference type="PROSITE" id="PS50011"/>
    </source>
</evidence>